<evidence type="ECO:0000256" key="1">
    <source>
        <dbReference type="SAM" id="SignalP"/>
    </source>
</evidence>
<dbReference type="InterPro" id="IPR025493">
    <property type="entry name" value="DUF4384"/>
</dbReference>
<keyword evidence="4" id="KW-1185">Reference proteome</keyword>
<evidence type="ECO:0000313" key="3">
    <source>
        <dbReference type="EMBL" id="MBV6340711.1"/>
    </source>
</evidence>
<feature type="domain" description="DUF4384" evidence="2">
    <location>
        <begin position="70"/>
        <end position="147"/>
    </location>
</feature>
<reference evidence="3 4" key="1">
    <citation type="journal article" date="2020" name="J Geophys Res Biogeosci">
        <title>Magnetotaxis as an Adaptation to Enable Bacterial Shuttling of Microbial Sulfur and Sulfur Cycling Across Aquatic Oxic#Anoxic Interfaces.</title>
        <authorList>
            <person name="Li J."/>
            <person name="Liu P."/>
            <person name="Wang J."/>
            <person name="Roberts A.P."/>
            <person name="Pan Y."/>
        </authorList>
    </citation>
    <scope>NUCLEOTIDE SEQUENCE [LARGE SCALE GENOMIC DNA]</scope>
    <source>
        <strain evidence="3 4">MYR-1_YQ</strain>
    </source>
</reference>
<dbReference type="Proteomes" id="UP001196980">
    <property type="component" value="Unassembled WGS sequence"/>
</dbReference>
<dbReference type="EMBL" id="JABXWD010000041">
    <property type="protein sequence ID" value="MBV6340711.1"/>
    <property type="molecule type" value="Genomic_DNA"/>
</dbReference>
<name>A0ABS6RVQ4_9BACT</name>
<keyword evidence="1" id="KW-0732">Signal</keyword>
<feature type="chain" id="PRO_5045836653" evidence="1">
    <location>
        <begin position="27"/>
        <end position="189"/>
    </location>
</feature>
<proteinExistence type="predicted"/>
<evidence type="ECO:0000259" key="2">
    <source>
        <dbReference type="Pfam" id="PF14326"/>
    </source>
</evidence>
<protein>
    <submittedName>
        <fullName evidence="3">DUF4384 domain-containing protein</fullName>
    </submittedName>
</protein>
<feature type="signal peptide" evidence="1">
    <location>
        <begin position="1"/>
        <end position="26"/>
    </location>
</feature>
<evidence type="ECO:0000313" key="4">
    <source>
        <dbReference type="Proteomes" id="UP001196980"/>
    </source>
</evidence>
<accession>A0ABS6RVQ4</accession>
<comment type="caution">
    <text evidence="3">The sequence shown here is derived from an EMBL/GenBank/DDBJ whole genome shotgun (WGS) entry which is preliminary data.</text>
</comment>
<gene>
    <name evidence="3" type="ORF">HWQ67_03860</name>
</gene>
<dbReference type="RefSeq" id="WP_218251324.1">
    <property type="nucleotide sequence ID" value="NZ_JABXWD010000041.1"/>
</dbReference>
<sequence length="189" mass="20732">MFTILSTSNRLSRFLVVILIAGAAIAASCTTVYVSPRTQYVTVGPNWSSLYNLPPGRWGNVNVSGLRAVYLLGDNIGFYVTSNTTGRVWIITVGHDDKPTLVFPNQESPDSNIRAGVPFAIPPFGYPWRLTAREPVGNSLLFVLVTDASATEGGIEDIIDADSSQRAKVIRDTLPWWGSAKEVIEIRYR</sequence>
<dbReference type="Pfam" id="PF14326">
    <property type="entry name" value="DUF4384"/>
    <property type="match status" value="1"/>
</dbReference>
<organism evidence="3 4">
    <name type="scientific">Candidatus Magnetobacterium casense</name>
    <dbReference type="NCBI Taxonomy" id="1455061"/>
    <lineage>
        <taxon>Bacteria</taxon>
        <taxon>Pseudomonadati</taxon>
        <taxon>Nitrospirota</taxon>
        <taxon>Thermodesulfovibrionia</taxon>
        <taxon>Thermodesulfovibrionales</taxon>
        <taxon>Candidatus Magnetobacteriaceae</taxon>
        <taxon>Candidatus Magnetobacterium</taxon>
    </lineage>
</organism>